<evidence type="ECO:0000313" key="3">
    <source>
        <dbReference type="Proteomes" id="UP000320762"/>
    </source>
</evidence>
<organism evidence="2 3">
    <name type="scientific">Schizophyllum amplum</name>
    <dbReference type="NCBI Taxonomy" id="97359"/>
    <lineage>
        <taxon>Eukaryota</taxon>
        <taxon>Fungi</taxon>
        <taxon>Dikarya</taxon>
        <taxon>Basidiomycota</taxon>
        <taxon>Agaricomycotina</taxon>
        <taxon>Agaricomycetes</taxon>
        <taxon>Agaricomycetidae</taxon>
        <taxon>Agaricales</taxon>
        <taxon>Schizophyllaceae</taxon>
        <taxon>Schizophyllum</taxon>
    </lineage>
</organism>
<comment type="caution">
    <text evidence="2">The sequence shown here is derived from an EMBL/GenBank/DDBJ whole genome shotgun (WGS) entry which is preliminary data.</text>
</comment>
<evidence type="ECO:0000313" key="2">
    <source>
        <dbReference type="EMBL" id="TRM58524.1"/>
    </source>
</evidence>
<name>A0A550C150_9AGAR</name>
<accession>A0A550C150</accession>
<keyword evidence="3" id="KW-1185">Reference proteome</keyword>
<dbReference type="EMBL" id="VDMD01000035">
    <property type="protein sequence ID" value="TRM58524.1"/>
    <property type="molecule type" value="Genomic_DNA"/>
</dbReference>
<dbReference type="AlphaFoldDB" id="A0A550C150"/>
<protein>
    <submittedName>
        <fullName evidence="2">Uncharacterized protein</fullName>
    </submittedName>
</protein>
<evidence type="ECO:0000256" key="1">
    <source>
        <dbReference type="SAM" id="MobiDB-lite"/>
    </source>
</evidence>
<proteinExistence type="predicted"/>
<sequence>MSGKPPSRNAPQTAERRRKASEQNRAPNAQRDVKLPAEPKNSRAPYTPLTNRPYHIGQWQSFPFEFSLPLPPRPSTSLPPHPPVPLPPHPSVPLPPQPRVPLPPRPSAPPPPRPSLPLPARPVLSLPPKPHLPLPRPQAPLPRPLLPRLPRTPSPPSPPSLLPKAHFDPVTHRITLPFPVVSVLAIDEQKHGIWLTHNDPRDLLAVKLQRRPTIDIIVPAESNARPMSEFVANTEMKLHKLMAALQGHTDRQYMFMFVALEYSKIRQSYVARASGAHVQDPQALSKNLPHIPYFDYFMFHCVNAQEWGCTGDITEVFNEPKLSLHFSGVLKAST</sequence>
<feature type="region of interest" description="Disordered" evidence="1">
    <location>
        <begin position="1"/>
        <end position="161"/>
    </location>
</feature>
<gene>
    <name evidence="2" type="ORF">BD626DRAFT_573526</name>
</gene>
<dbReference type="PRINTS" id="PR01217">
    <property type="entry name" value="PRICHEXTENSN"/>
</dbReference>
<feature type="compositionally biased region" description="Pro residues" evidence="1">
    <location>
        <begin position="69"/>
        <end position="161"/>
    </location>
</feature>
<feature type="compositionally biased region" description="Basic and acidic residues" evidence="1">
    <location>
        <begin position="31"/>
        <end position="41"/>
    </location>
</feature>
<dbReference type="Proteomes" id="UP000320762">
    <property type="component" value="Unassembled WGS sequence"/>
</dbReference>
<reference evidence="2 3" key="1">
    <citation type="journal article" date="2019" name="New Phytol.">
        <title>Comparative genomics reveals unique wood-decay strategies and fruiting body development in the Schizophyllaceae.</title>
        <authorList>
            <person name="Almasi E."/>
            <person name="Sahu N."/>
            <person name="Krizsan K."/>
            <person name="Balint B."/>
            <person name="Kovacs G.M."/>
            <person name="Kiss B."/>
            <person name="Cseklye J."/>
            <person name="Drula E."/>
            <person name="Henrissat B."/>
            <person name="Nagy I."/>
            <person name="Chovatia M."/>
            <person name="Adam C."/>
            <person name="LaButti K."/>
            <person name="Lipzen A."/>
            <person name="Riley R."/>
            <person name="Grigoriev I.V."/>
            <person name="Nagy L.G."/>
        </authorList>
    </citation>
    <scope>NUCLEOTIDE SEQUENCE [LARGE SCALE GENOMIC DNA]</scope>
    <source>
        <strain evidence="2 3">NL-1724</strain>
    </source>
</reference>